<dbReference type="InterPro" id="IPR000847">
    <property type="entry name" value="LysR_HTH_N"/>
</dbReference>
<name>A0AAP9XU23_RAOTE</name>
<sequence length="32" mass="3665">MLQKMCITTGVVSQQIRHLEEQMGSKLFSRQG</sequence>
<protein>
    <submittedName>
        <fullName evidence="2">LysR family transcriptional regulator</fullName>
    </submittedName>
</protein>
<dbReference type="GO" id="GO:0003700">
    <property type="term" value="F:DNA-binding transcription factor activity"/>
    <property type="evidence" value="ECO:0007669"/>
    <property type="project" value="InterPro"/>
</dbReference>
<evidence type="ECO:0000313" key="2">
    <source>
        <dbReference type="EMBL" id="QPF11067.1"/>
    </source>
</evidence>
<dbReference type="PROSITE" id="PS50931">
    <property type="entry name" value="HTH_LYSR"/>
    <property type="match status" value="1"/>
</dbReference>
<dbReference type="Proteomes" id="UP000594500">
    <property type="component" value="Chromosome"/>
</dbReference>
<dbReference type="EMBL" id="CP062916">
    <property type="protein sequence ID" value="QPF11067.1"/>
    <property type="molecule type" value="Genomic_DNA"/>
</dbReference>
<proteinExistence type="predicted"/>
<evidence type="ECO:0000259" key="1">
    <source>
        <dbReference type="PROSITE" id="PS50931"/>
    </source>
</evidence>
<dbReference type="InterPro" id="IPR036388">
    <property type="entry name" value="WH-like_DNA-bd_sf"/>
</dbReference>
<reference evidence="2 3" key="1">
    <citation type="submission" date="2020-10" db="EMBL/GenBank/DDBJ databases">
        <title>Resistance determinants and their genetic context in bacteria from a longitudinal study of pigs reared under conventional and antibiotic-free husbandry practices.</title>
        <authorList>
            <person name="Poulin-Laprade D."/>
            <person name="Brouard J.-S."/>
            <person name="Gagnon N."/>
            <person name="Turcotte A."/>
            <person name="Langlois A."/>
            <person name="Matte J.J."/>
            <person name="Carrillo C.D."/>
            <person name="Zaheer R."/>
            <person name="McAllister T."/>
            <person name="Topp E."/>
            <person name="Talbot G."/>
        </authorList>
    </citation>
    <scope>NUCLEOTIDE SEQUENCE [LARGE SCALE GENOMIC DNA]</scope>
    <source>
        <strain evidence="2 3">Res13-Abat-PEB01-P1-04-A</strain>
    </source>
</reference>
<dbReference type="AlphaFoldDB" id="A0AAP9XU23"/>
<dbReference type="Gene3D" id="1.10.10.10">
    <property type="entry name" value="Winged helix-like DNA-binding domain superfamily/Winged helix DNA-binding domain"/>
    <property type="match status" value="1"/>
</dbReference>
<feature type="domain" description="HTH lysR-type" evidence="1">
    <location>
        <begin position="3"/>
        <end position="32"/>
    </location>
</feature>
<organism evidence="2 3">
    <name type="scientific">Raoultella terrigena</name>
    <name type="common">Klebsiella terrigena</name>
    <dbReference type="NCBI Taxonomy" id="577"/>
    <lineage>
        <taxon>Bacteria</taxon>
        <taxon>Pseudomonadati</taxon>
        <taxon>Pseudomonadota</taxon>
        <taxon>Gammaproteobacteria</taxon>
        <taxon>Enterobacterales</taxon>
        <taxon>Enterobacteriaceae</taxon>
        <taxon>Klebsiella/Raoultella group</taxon>
        <taxon>Raoultella</taxon>
    </lineage>
</organism>
<gene>
    <name evidence="2" type="ORF">IMO34_12210</name>
</gene>
<evidence type="ECO:0000313" key="3">
    <source>
        <dbReference type="Proteomes" id="UP000594500"/>
    </source>
</evidence>
<accession>A0AAP9XU23</accession>
<dbReference type="Pfam" id="PF00126">
    <property type="entry name" value="HTH_1"/>
    <property type="match status" value="1"/>
</dbReference>